<evidence type="ECO:0008006" key="4">
    <source>
        <dbReference type="Google" id="ProtNLM"/>
    </source>
</evidence>
<name>A0AAV4QZP7_CAEEX</name>
<dbReference type="EMBL" id="BPLR01007057">
    <property type="protein sequence ID" value="GIY14296.1"/>
    <property type="molecule type" value="Genomic_DNA"/>
</dbReference>
<reference evidence="2 3" key="1">
    <citation type="submission" date="2021-06" db="EMBL/GenBank/DDBJ databases">
        <title>Caerostris extrusa draft genome.</title>
        <authorList>
            <person name="Kono N."/>
            <person name="Arakawa K."/>
        </authorList>
    </citation>
    <scope>NUCLEOTIDE SEQUENCE [LARGE SCALE GENOMIC DNA]</scope>
</reference>
<feature type="region of interest" description="Disordered" evidence="1">
    <location>
        <begin position="54"/>
        <end position="89"/>
    </location>
</feature>
<protein>
    <recommendedName>
        <fullName evidence="4">Secreted protein</fullName>
    </recommendedName>
</protein>
<dbReference type="AlphaFoldDB" id="A0AAV4QZP7"/>
<organism evidence="2 3">
    <name type="scientific">Caerostris extrusa</name>
    <name type="common">Bark spider</name>
    <name type="synonym">Caerostris bankana</name>
    <dbReference type="NCBI Taxonomy" id="172846"/>
    <lineage>
        <taxon>Eukaryota</taxon>
        <taxon>Metazoa</taxon>
        <taxon>Ecdysozoa</taxon>
        <taxon>Arthropoda</taxon>
        <taxon>Chelicerata</taxon>
        <taxon>Arachnida</taxon>
        <taxon>Araneae</taxon>
        <taxon>Araneomorphae</taxon>
        <taxon>Entelegynae</taxon>
        <taxon>Araneoidea</taxon>
        <taxon>Araneidae</taxon>
        <taxon>Caerostris</taxon>
    </lineage>
</organism>
<comment type="caution">
    <text evidence="2">The sequence shown here is derived from an EMBL/GenBank/DDBJ whole genome shotgun (WGS) entry which is preliminary data.</text>
</comment>
<accession>A0AAV4QZP7</accession>
<keyword evidence="3" id="KW-1185">Reference proteome</keyword>
<proteinExistence type="predicted"/>
<gene>
    <name evidence="2" type="ORF">CEXT_283021</name>
</gene>
<sequence>MKNTMKIKSWKRREFLSWACLSLISISWAFKARRRLVAFPFRADGRVRKMKRENQFRALDRRSRNSELEGGSQQNTDPTICHGSCHFSS</sequence>
<evidence type="ECO:0000313" key="3">
    <source>
        <dbReference type="Proteomes" id="UP001054945"/>
    </source>
</evidence>
<evidence type="ECO:0000313" key="2">
    <source>
        <dbReference type="EMBL" id="GIY14296.1"/>
    </source>
</evidence>
<evidence type="ECO:0000256" key="1">
    <source>
        <dbReference type="SAM" id="MobiDB-lite"/>
    </source>
</evidence>
<dbReference type="Proteomes" id="UP001054945">
    <property type="component" value="Unassembled WGS sequence"/>
</dbReference>
<feature type="compositionally biased region" description="Basic and acidic residues" evidence="1">
    <location>
        <begin position="54"/>
        <end position="67"/>
    </location>
</feature>